<dbReference type="EMBL" id="QRAP01000001">
    <property type="protein sequence ID" value="RDK96582.1"/>
    <property type="molecule type" value="Genomic_DNA"/>
</dbReference>
<organism evidence="4 5">
    <name type="scientific">Enterobacillus tribolii</name>
    <dbReference type="NCBI Taxonomy" id="1487935"/>
    <lineage>
        <taxon>Bacteria</taxon>
        <taxon>Pseudomonadati</taxon>
        <taxon>Pseudomonadota</taxon>
        <taxon>Gammaproteobacteria</taxon>
        <taxon>Enterobacterales</taxon>
        <taxon>Hafniaceae</taxon>
        <taxon>Enterobacillus</taxon>
    </lineage>
</organism>
<feature type="domain" description="Electron transfer flavoprotein alpha/beta-subunit N-terminal" evidence="3">
    <location>
        <begin position="21"/>
        <end position="214"/>
    </location>
</feature>
<protein>
    <submittedName>
        <fullName evidence="4">Electron transfer flavoprotein beta subunit</fullName>
    </submittedName>
</protein>
<dbReference type="InterPro" id="IPR014730">
    <property type="entry name" value="ETF_a/b_N"/>
</dbReference>
<dbReference type="SUPFAM" id="SSF52402">
    <property type="entry name" value="Adenine nucleotide alpha hydrolases-like"/>
    <property type="match status" value="1"/>
</dbReference>
<dbReference type="FunFam" id="3.40.50.620:FF:000072">
    <property type="entry name" value="Protein FixA homolog"/>
    <property type="match status" value="1"/>
</dbReference>
<dbReference type="Pfam" id="PF01012">
    <property type="entry name" value="ETF"/>
    <property type="match status" value="1"/>
</dbReference>
<dbReference type="NCBIfam" id="NF008998">
    <property type="entry name" value="PRK12342.1"/>
    <property type="match status" value="1"/>
</dbReference>
<dbReference type="CDD" id="cd01714">
    <property type="entry name" value="ETF_beta"/>
    <property type="match status" value="1"/>
</dbReference>
<keyword evidence="5" id="KW-1185">Reference proteome</keyword>
<dbReference type="InterPro" id="IPR012255">
    <property type="entry name" value="ETF_b"/>
</dbReference>
<dbReference type="RefSeq" id="WP_115456365.1">
    <property type="nucleotide sequence ID" value="NZ_QRAP01000001.1"/>
</dbReference>
<gene>
    <name evidence="4" type="ORF">C8D90_10110</name>
</gene>
<keyword evidence="2" id="KW-0249">Electron transport</keyword>
<comment type="similarity">
    <text evidence="1">Belongs to the ETF beta-subunit/FixA family.</text>
</comment>
<evidence type="ECO:0000313" key="5">
    <source>
        <dbReference type="Proteomes" id="UP000254848"/>
    </source>
</evidence>
<dbReference type="Gene3D" id="3.40.50.620">
    <property type="entry name" value="HUPs"/>
    <property type="match status" value="1"/>
</dbReference>
<evidence type="ECO:0000313" key="4">
    <source>
        <dbReference type="EMBL" id="RDK96582.1"/>
    </source>
</evidence>
<sequence length="257" mass="27177">MKILACYKLIPEEQDIIVNNDGSLNFTKAEPKISQFDLNAIEAAVGIQSVCNDAQIIALSAGGKTLENPKARKDVLSRGPGSLTQVIDETLHDALPHRTARVLAAAAGKLGFDVIVCGDGSGDLYAQQVGLLLGEYLGIPAINGVSKILSVTPDTLTVERTLEDEVEVLAIPLPAAICVSTDINDPPIPSMKAILSAAKKPVTVWNCADLGLDGIETLSEPVSVAAPKQKERLNIIIEGDGDEQIAAFADHLRKILN</sequence>
<keyword evidence="2" id="KW-0813">Transport</keyword>
<dbReference type="SMART" id="SM00893">
    <property type="entry name" value="ETF"/>
    <property type="match status" value="1"/>
</dbReference>
<dbReference type="PANTHER" id="PTHR21294">
    <property type="entry name" value="ELECTRON TRANSFER FLAVOPROTEIN BETA-SUBUNIT"/>
    <property type="match status" value="1"/>
</dbReference>
<dbReference type="AlphaFoldDB" id="A0A370R2B4"/>
<dbReference type="Proteomes" id="UP000254848">
    <property type="component" value="Unassembled WGS sequence"/>
</dbReference>
<comment type="caution">
    <text evidence="4">The sequence shown here is derived from an EMBL/GenBank/DDBJ whole genome shotgun (WGS) entry which is preliminary data.</text>
</comment>
<name>A0A370R2B4_9GAMM</name>
<reference evidence="4 5" key="1">
    <citation type="submission" date="2018-07" db="EMBL/GenBank/DDBJ databases">
        <title>Genomic Encyclopedia of Type Strains, Phase IV (KMG-IV): sequencing the most valuable type-strain genomes for metagenomic binning, comparative biology and taxonomic classification.</title>
        <authorList>
            <person name="Goeker M."/>
        </authorList>
    </citation>
    <scope>NUCLEOTIDE SEQUENCE [LARGE SCALE GENOMIC DNA]</scope>
    <source>
        <strain evidence="4 5">DSM 103736</strain>
    </source>
</reference>
<dbReference type="InterPro" id="IPR033948">
    <property type="entry name" value="ETF_beta_N"/>
</dbReference>
<dbReference type="InterPro" id="IPR014729">
    <property type="entry name" value="Rossmann-like_a/b/a_fold"/>
</dbReference>
<dbReference type="PANTHER" id="PTHR21294:SF17">
    <property type="entry name" value="PROTEIN FIXA"/>
    <property type="match status" value="1"/>
</dbReference>
<proteinExistence type="inferred from homology"/>
<accession>A0A370R2B4</accession>
<dbReference type="NCBIfam" id="NF002888">
    <property type="entry name" value="PRK03359.1"/>
    <property type="match status" value="1"/>
</dbReference>
<dbReference type="PIRSF" id="PIRSF000090">
    <property type="entry name" value="Beta-ETF"/>
    <property type="match status" value="1"/>
</dbReference>
<evidence type="ECO:0000259" key="3">
    <source>
        <dbReference type="SMART" id="SM00893"/>
    </source>
</evidence>
<evidence type="ECO:0000256" key="2">
    <source>
        <dbReference type="ARBA" id="ARBA00022982"/>
    </source>
</evidence>
<evidence type="ECO:0000256" key="1">
    <source>
        <dbReference type="ARBA" id="ARBA00007557"/>
    </source>
</evidence>
<dbReference type="GO" id="GO:0009055">
    <property type="term" value="F:electron transfer activity"/>
    <property type="evidence" value="ECO:0007669"/>
    <property type="project" value="InterPro"/>
</dbReference>
<dbReference type="OrthoDB" id="9804960at2"/>